<accession>A0A517SZ16</accession>
<dbReference type="AlphaFoldDB" id="A0A517SZ16"/>
<evidence type="ECO:0008006" key="3">
    <source>
        <dbReference type="Google" id="ProtNLM"/>
    </source>
</evidence>
<evidence type="ECO:0000313" key="2">
    <source>
        <dbReference type="Proteomes" id="UP000315003"/>
    </source>
</evidence>
<dbReference type="SUPFAM" id="SSF56059">
    <property type="entry name" value="Glutathione synthetase ATP-binding domain-like"/>
    <property type="match status" value="1"/>
</dbReference>
<organism evidence="1 2">
    <name type="scientific">Stieleria bergensis</name>
    <dbReference type="NCBI Taxonomy" id="2528025"/>
    <lineage>
        <taxon>Bacteria</taxon>
        <taxon>Pseudomonadati</taxon>
        <taxon>Planctomycetota</taxon>
        <taxon>Planctomycetia</taxon>
        <taxon>Pirellulales</taxon>
        <taxon>Pirellulaceae</taxon>
        <taxon>Stieleria</taxon>
    </lineage>
</organism>
<keyword evidence="2" id="KW-1185">Reference proteome</keyword>
<dbReference type="Proteomes" id="UP000315003">
    <property type="component" value="Chromosome"/>
</dbReference>
<protein>
    <recommendedName>
        <fullName evidence="3">Pre ATP-grasp domain-containing protein</fullName>
    </recommendedName>
</protein>
<proteinExistence type="predicted"/>
<dbReference type="EMBL" id="CP036272">
    <property type="protein sequence ID" value="QDT61399.1"/>
    <property type="molecule type" value="Genomic_DNA"/>
</dbReference>
<dbReference type="OrthoDB" id="233008at2"/>
<gene>
    <name evidence="1" type="ORF">SV7mr_39340</name>
</gene>
<reference evidence="1 2" key="1">
    <citation type="submission" date="2019-02" db="EMBL/GenBank/DDBJ databases">
        <title>Deep-cultivation of Planctomycetes and their phenomic and genomic characterization uncovers novel biology.</title>
        <authorList>
            <person name="Wiegand S."/>
            <person name="Jogler M."/>
            <person name="Boedeker C."/>
            <person name="Pinto D."/>
            <person name="Vollmers J."/>
            <person name="Rivas-Marin E."/>
            <person name="Kohn T."/>
            <person name="Peeters S.H."/>
            <person name="Heuer A."/>
            <person name="Rast P."/>
            <person name="Oberbeckmann S."/>
            <person name="Bunk B."/>
            <person name="Jeske O."/>
            <person name="Meyerdierks A."/>
            <person name="Storesund J.E."/>
            <person name="Kallscheuer N."/>
            <person name="Luecker S."/>
            <person name="Lage O.M."/>
            <person name="Pohl T."/>
            <person name="Merkel B.J."/>
            <person name="Hornburger P."/>
            <person name="Mueller R.-W."/>
            <person name="Bruemmer F."/>
            <person name="Labrenz M."/>
            <person name="Spormann A.M."/>
            <person name="Op den Camp H."/>
            <person name="Overmann J."/>
            <person name="Amann R."/>
            <person name="Jetten M.S.M."/>
            <person name="Mascher T."/>
            <person name="Medema M.H."/>
            <person name="Devos D.P."/>
            <person name="Kaster A.-K."/>
            <person name="Ovreas L."/>
            <person name="Rohde M."/>
            <person name="Galperin M.Y."/>
            <person name="Jogler C."/>
        </authorList>
    </citation>
    <scope>NUCLEOTIDE SEQUENCE [LARGE SCALE GENOMIC DNA]</scope>
    <source>
        <strain evidence="1 2">SV_7m_r</strain>
    </source>
</reference>
<sequence>MNDWFPVVDHACCRLTDDETNFADRVARELLDRHAEFGLDSLLAEFQATEMSEAPSLHLDDLSEIRRVNDSDQSFFQERARVRAGEGDYLATSWHADETYEDYCREQLGLGHVNRIHPRGDETLEQNDGVHLAEAIWKDRRTRRELVHAIRKDGLRYLHPHMGSHAVWRLALLLHQTSHRPLQVIGAPPGVTEFANDKGQFLQLVQRMFGPHAAPPGHVVWNTANAAHQIQKLSGQACCVALKLPNAAGGEGNLVFALDTIRDWSLMDVDRMLRDRMPQLRYEDGDELVVTAWQTGVIAAPSAQLWIPPGDDRMPILEGLFIQRIEGDEGRFTGFGSADLPTDLRDRMTRQCLQLARVYQRLGYVGRCSFDMVLIGQDLESSQMQFIECNGRWGGTSLPMTLMNRIFGDWKSQPFATRMLKAPGSRRLSFDDVMKALGGDVYDHRDKTGSLILMNPRRMTVRDELSVVLLKKDWAQDVERFFARIAGRVKDRVALVSKGSNGDSIRPVAS</sequence>
<name>A0A517SZ16_9BACT</name>
<dbReference type="RefSeq" id="WP_145275453.1">
    <property type="nucleotide sequence ID" value="NZ_CP036272.1"/>
</dbReference>
<evidence type="ECO:0000313" key="1">
    <source>
        <dbReference type="EMBL" id="QDT61399.1"/>
    </source>
</evidence>